<dbReference type="Pfam" id="PF00501">
    <property type="entry name" value="AMP-binding"/>
    <property type="match status" value="1"/>
</dbReference>
<gene>
    <name evidence="4" type="ORF">SAMN05216188_11767</name>
</gene>
<dbReference type="AlphaFoldDB" id="A0A1H9SZE0"/>
<dbReference type="InterPro" id="IPR042099">
    <property type="entry name" value="ANL_N_sf"/>
</dbReference>
<accession>A0A1H9SZE0</accession>
<evidence type="ECO:0000259" key="3">
    <source>
        <dbReference type="Pfam" id="PF00501"/>
    </source>
</evidence>
<dbReference type="InterPro" id="IPR000873">
    <property type="entry name" value="AMP-dep_synth/lig_dom"/>
</dbReference>
<dbReference type="SUPFAM" id="SSF56801">
    <property type="entry name" value="Acetyl-CoA synthetase-like"/>
    <property type="match status" value="1"/>
</dbReference>
<dbReference type="EMBL" id="FOFR01000017">
    <property type="protein sequence ID" value="SER90261.1"/>
    <property type="molecule type" value="Genomic_DNA"/>
</dbReference>
<evidence type="ECO:0000256" key="1">
    <source>
        <dbReference type="ARBA" id="ARBA00006432"/>
    </source>
</evidence>
<keyword evidence="2 4" id="KW-0436">Ligase</keyword>
<proteinExistence type="inferred from homology"/>
<protein>
    <submittedName>
        <fullName evidence="4">Acyl-CoA synthetase (AMP-forming)/AMP-acid ligase II</fullName>
    </submittedName>
</protein>
<keyword evidence="5" id="KW-1185">Reference proteome</keyword>
<evidence type="ECO:0000256" key="2">
    <source>
        <dbReference type="ARBA" id="ARBA00022598"/>
    </source>
</evidence>
<dbReference type="Proteomes" id="UP000199352">
    <property type="component" value="Unassembled WGS sequence"/>
</dbReference>
<dbReference type="PANTHER" id="PTHR43201:SF5">
    <property type="entry name" value="MEDIUM-CHAIN ACYL-COA LIGASE ACSF2, MITOCHONDRIAL"/>
    <property type="match status" value="1"/>
</dbReference>
<dbReference type="Gene3D" id="3.40.50.12780">
    <property type="entry name" value="N-terminal domain of ligase-like"/>
    <property type="match status" value="1"/>
</dbReference>
<dbReference type="GO" id="GO:0031956">
    <property type="term" value="F:medium-chain fatty acid-CoA ligase activity"/>
    <property type="evidence" value="ECO:0007669"/>
    <property type="project" value="TreeGrafter"/>
</dbReference>
<sequence length="453" mass="47444">MSAELALTRDVVEAFLSRVDDPGHDRPVLDDVLEDMATLGLPAGGVVVLALANGAELLSHYFAVLVSGLVPLAVSPATPSARLAELLRRVGAKALITKRAHAAVRGVGSARRIGSAQVIVVDRGPHSDVAPGDVLMLTSGTSGSYSACVHRVGSLLRNASRHALSVELHRDDVVLVTLPLHYSYAMVAQVFAALVSGAGLVVTGPPFAPPSFLSVLKGHLCTSSSITPTMARSLLVAGDRLPRVLRALTVGGDQINADHVQSLLALHPQGELYLTYGLTEAGPRVSTLAAHAEPARRHSSVGLPMPGVSASIRDGASEGELLVESDTVLVCKIGAAQPFVRPGVIATGDVFWIDDGYLYFRGRKSDFVVVRGEKVSLTTVRQAAAAVPGVLSCTPRVESTEDGEVHLDLEVVVADGGTDTARRVRSALAASLLPAERPRRIVVSVADPMVFQK</sequence>
<dbReference type="InterPro" id="IPR045851">
    <property type="entry name" value="AMP-bd_C_sf"/>
</dbReference>
<organism evidence="4 5">
    <name type="scientific">Lentzea xinjiangensis</name>
    <dbReference type="NCBI Taxonomy" id="402600"/>
    <lineage>
        <taxon>Bacteria</taxon>
        <taxon>Bacillati</taxon>
        <taxon>Actinomycetota</taxon>
        <taxon>Actinomycetes</taxon>
        <taxon>Pseudonocardiales</taxon>
        <taxon>Pseudonocardiaceae</taxon>
        <taxon>Lentzea</taxon>
    </lineage>
</organism>
<dbReference type="PANTHER" id="PTHR43201">
    <property type="entry name" value="ACYL-COA SYNTHETASE"/>
    <property type="match status" value="1"/>
</dbReference>
<evidence type="ECO:0000313" key="4">
    <source>
        <dbReference type="EMBL" id="SER90261.1"/>
    </source>
</evidence>
<dbReference type="Gene3D" id="3.30.300.30">
    <property type="match status" value="1"/>
</dbReference>
<reference evidence="5" key="1">
    <citation type="submission" date="2016-10" db="EMBL/GenBank/DDBJ databases">
        <authorList>
            <person name="Varghese N."/>
            <person name="Submissions S."/>
        </authorList>
    </citation>
    <scope>NUCLEOTIDE SEQUENCE [LARGE SCALE GENOMIC DNA]</scope>
    <source>
        <strain evidence="5">CGMCC 4.3525</strain>
    </source>
</reference>
<comment type="similarity">
    <text evidence="1">Belongs to the ATP-dependent AMP-binding enzyme family.</text>
</comment>
<feature type="domain" description="AMP-dependent synthetase/ligase" evidence="3">
    <location>
        <begin position="38"/>
        <end position="328"/>
    </location>
</feature>
<name>A0A1H9SZE0_9PSEU</name>
<dbReference type="RefSeq" id="WP_218148251.1">
    <property type="nucleotide sequence ID" value="NZ_FOFR01000017.1"/>
</dbReference>
<dbReference type="CDD" id="cd04433">
    <property type="entry name" value="AFD_class_I"/>
    <property type="match status" value="1"/>
</dbReference>
<dbReference type="GO" id="GO:0006631">
    <property type="term" value="P:fatty acid metabolic process"/>
    <property type="evidence" value="ECO:0007669"/>
    <property type="project" value="TreeGrafter"/>
</dbReference>
<evidence type="ECO:0000313" key="5">
    <source>
        <dbReference type="Proteomes" id="UP000199352"/>
    </source>
</evidence>
<dbReference type="STRING" id="402600.SAMN05216188_11767"/>